<dbReference type="SUPFAM" id="SSF53850">
    <property type="entry name" value="Periplasmic binding protein-like II"/>
    <property type="match status" value="1"/>
</dbReference>
<evidence type="ECO:0000256" key="4">
    <source>
        <dbReference type="SAM" id="MobiDB-lite"/>
    </source>
</evidence>
<proteinExistence type="predicted"/>
<feature type="region of interest" description="Disordered" evidence="4">
    <location>
        <begin position="596"/>
        <end position="624"/>
    </location>
</feature>
<dbReference type="OrthoDB" id="9803988at2"/>
<evidence type="ECO:0000256" key="5">
    <source>
        <dbReference type="SAM" id="SignalP"/>
    </source>
</evidence>
<keyword evidence="3" id="KW-0653">Protein transport</keyword>
<accession>A0A1H1RWV2</accession>
<dbReference type="Gene3D" id="3.40.190.10">
    <property type="entry name" value="Periplasmic binding protein-like II"/>
    <property type="match status" value="1"/>
</dbReference>
<dbReference type="GO" id="GO:0030288">
    <property type="term" value="C:outer membrane-bounded periplasmic space"/>
    <property type="evidence" value="ECO:0007669"/>
    <property type="project" value="TreeGrafter"/>
</dbReference>
<dbReference type="RefSeq" id="WP_093392640.1">
    <property type="nucleotide sequence ID" value="NZ_LT629736.1"/>
</dbReference>
<dbReference type="InterPro" id="IPR030678">
    <property type="entry name" value="Peptide/Ni-bd"/>
</dbReference>
<feature type="signal peptide" evidence="5">
    <location>
        <begin position="1"/>
        <end position="20"/>
    </location>
</feature>
<evidence type="ECO:0000313" key="7">
    <source>
        <dbReference type="EMBL" id="SDS40212.1"/>
    </source>
</evidence>
<name>A0A1H1RWV2_9GAMM</name>
<sequence>MHAIKLFGGCLALLASLAQAAPGNHALTLYGEPPKYSADFEHFEYANPEAPKGGTLRLSGFGGFDSFNGFISKGTAAEQLDLIYDTLTFHSLDEPFTEYGLIAERIERAEDGTWVRFHLRPEARFHDGEPVTAADVVFTFNTLVEKGTPFYRAYYADVESVTADDDHTVTFRFKDGQNRELPLVLGQLPVLPEHFWAENDFDRGGLQAPLGSGPYRITDVRPGRSVTFERVRDWWAKDLPVQKGFHNFDRIVVDYYRDTGVALEAFKAGQFDFNQEVSARNWATGYDSPALRDGRIIKEEIPNQNTQGMQGFVFNLRKPQFDDPRVRQAISLLFDFEWANARLFHGAYTRSESFFGNSELAAEGSPSEAELALLEPLRDTLPESVFGPAHRPPETDGSGVIREQMRQAYALLQEAGWSIKDDQLVNEAGEPLKFEFLLVQADFERVLLPFKRNLASLGIEMNIRRVDVSQYINRLRSRDFDMVVSGFGQSNSPGNEQREYWHSSSADNPGSRNLMGLRDPAVDALVEGLIQADSREELINHTRALDRVLRAKHILVPNFYTPVYRVAYWDKFAHPAIAPKYDLGLRTWWVDQSKPDAPAPETLIGEPAPASTQSEPQEASGAED</sequence>
<dbReference type="GO" id="GO:0015031">
    <property type="term" value="P:protein transport"/>
    <property type="evidence" value="ECO:0007669"/>
    <property type="project" value="UniProtKB-KW"/>
</dbReference>
<feature type="chain" id="PRO_5009259388" evidence="5">
    <location>
        <begin position="21"/>
        <end position="624"/>
    </location>
</feature>
<evidence type="ECO:0000256" key="1">
    <source>
        <dbReference type="ARBA" id="ARBA00022729"/>
    </source>
</evidence>
<keyword evidence="8" id="KW-1185">Reference proteome</keyword>
<evidence type="ECO:0000256" key="2">
    <source>
        <dbReference type="ARBA" id="ARBA00022856"/>
    </source>
</evidence>
<dbReference type="InterPro" id="IPR039424">
    <property type="entry name" value="SBP_5"/>
</dbReference>
<gene>
    <name evidence="7" type="ORF">SAMN05216421_1459</name>
</gene>
<dbReference type="GO" id="GO:0043190">
    <property type="term" value="C:ATP-binding cassette (ABC) transporter complex"/>
    <property type="evidence" value="ECO:0007669"/>
    <property type="project" value="InterPro"/>
</dbReference>
<keyword evidence="3" id="KW-0813">Transport</keyword>
<dbReference type="FunFam" id="3.10.105.10:FF:000005">
    <property type="entry name" value="ABC transporter substrate-binding protein"/>
    <property type="match status" value="1"/>
</dbReference>
<dbReference type="CDD" id="cd08497">
    <property type="entry name" value="MbnE-like"/>
    <property type="match status" value="1"/>
</dbReference>
<reference evidence="8" key="1">
    <citation type="submission" date="2016-10" db="EMBL/GenBank/DDBJ databases">
        <authorList>
            <person name="Varghese N."/>
            <person name="Submissions S."/>
        </authorList>
    </citation>
    <scope>NUCLEOTIDE SEQUENCE [LARGE SCALE GENOMIC DNA]</scope>
    <source>
        <strain evidence="8">NRRL B-51270</strain>
    </source>
</reference>
<keyword evidence="1 5" id="KW-0732">Signal</keyword>
<dbReference type="Proteomes" id="UP000243207">
    <property type="component" value="Chromosome I"/>
</dbReference>
<evidence type="ECO:0000313" key="8">
    <source>
        <dbReference type="Proteomes" id="UP000243207"/>
    </source>
</evidence>
<dbReference type="STRING" id="487184.SAMN05216421_1459"/>
<dbReference type="GO" id="GO:0042884">
    <property type="term" value="P:microcin transport"/>
    <property type="evidence" value="ECO:0007669"/>
    <property type="project" value="TreeGrafter"/>
</dbReference>
<dbReference type="Gene3D" id="3.10.105.10">
    <property type="entry name" value="Dipeptide-binding Protein, Domain 3"/>
    <property type="match status" value="1"/>
</dbReference>
<dbReference type="PIRSF" id="PIRSF002741">
    <property type="entry name" value="MppA"/>
    <property type="match status" value="1"/>
</dbReference>
<dbReference type="GO" id="GO:0015833">
    <property type="term" value="P:peptide transport"/>
    <property type="evidence" value="ECO:0007669"/>
    <property type="project" value="UniProtKB-KW"/>
</dbReference>
<protein>
    <submittedName>
        <fullName evidence="7">Microcin C transport system substrate-binding protein</fullName>
    </submittedName>
</protein>
<dbReference type="AlphaFoldDB" id="A0A1H1RWV2"/>
<feature type="domain" description="Solute-binding protein family 5" evidence="6">
    <location>
        <begin position="101"/>
        <end position="506"/>
    </location>
</feature>
<keyword evidence="2" id="KW-0571">Peptide transport</keyword>
<dbReference type="PANTHER" id="PTHR30290">
    <property type="entry name" value="PERIPLASMIC BINDING COMPONENT OF ABC TRANSPORTER"/>
    <property type="match status" value="1"/>
</dbReference>
<evidence type="ECO:0000256" key="3">
    <source>
        <dbReference type="ARBA" id="ARBA00022927"/>
    </source>
</evidence>
<dbReference type="EMBL" id="LT629736">
    <property type="protein sequence ID" value="SDS40212.1"/>
    <property type="molecule type" value="Genomic_DNA"/>
</dbReference>
<evidence type="ECO:0000259" key="6">
    <source>
        <dbReference type="Pfam" id="PF00496"/>
    </source>
</evidence>
<organism evidence="7 8">
    <name type="scientific">Halopseudomonas xinjiangensis</name>
    <dbReference type="NCBI Taxonomy" id="487184"/>
    <lineage>
        <taxon>Bacteria</taxon>
        <taxon>Pseudomonadati</taxon>
        <taxon>Pseudomonadota</taxon>
        <taxon>Gammaproteobacteria</taxon>
        <taxon>Pseudomonadales</taxon>
        <taxon>Pseudomonadaceae</taxon>
        <taxon>Halopseudomonas</taxon>
    </lineage>
</organism>
<dbReference type="InterPro" id="IPR000914">
    <property type="entry name" value="SBP_5_dom"/>
</dbReference>
<dbReference type="GO" id="GO:1904680">
    <property type="term" value="F:peptide transmembrane transporter activity"/>
    <property type="evidence" value="ECO:0007669"/>
    <property type="project" value="TreeGrafter"/>
</dbReference>
<dbReference type="PANTHER" id="PTHR30290:SF64">
    <property type="entry name" value="ABC TRANSPORTER PERIPLASMIC BINDING PROTEIN"/>
    <property type="match status" value="1"/>
</dbReference>
<dbReference type="Pfam" id="PF00496">
    <property type="entry name" value="SBP_bac_5"/>
    <property type="match status" value="1"/>
</dbReference>